<evidence type="ECO:0000256" key="3">
    <source>
        <dbReference type="ARBA" id="ARBA00022666"/>
    </source>
</evidence>
<reference evidence="16" key="1">
    <citation type="submission" date="2022-05" db="EMBL/GenBank/DDBJ databases">
        <title>The Musa troglodytarum L. genome provides insights into the mechanism of non-climacteric behaviour and enrichment of carotenoids.</title>
        <authorList>
            <person name="Wang J."/>
        </authorList>
    </citation>
    <scope>NUCLEOTIDE SEQUENCE</scope>
    <source>
        <tissue evidence="16">Leaf</tissue>
    </source>
</reference>
<dbReference type="EMBL" id="CP097508">
    <property type="protein sequence ID" value="URE09755.1"/>
    <property type="molecule type" value="Genomic_DNA"/>
</dbReference>
<comment type="cofactor">
    <cofactor evidence="1">
        <name>Fe cation</name>
        <dbReference type="ChEBI" id="CHEBI:24875"/>
    </cofactor>
</comment>
<keyword evidence="7 14" id="KW-0408">Iron</keyword>
<dbReference type="GO" id="GO:0009693">
    <property type="term" value="P:ethylene biosynthetic process"/>
    <property type="evidence" value="ECO:0007669"/>
    <property type="project" value="UniProtKB-KW"/>
</dbReference>
<sequence>MAGECIYCGCEEARKPEEMAIPVIDLAELEGEKRSKTMSLLHDACQKWGFFWLENHGIEDGAMEEVKRVVKQHYEESMRESFYESELAQGLRRGTKAPDVDWETGFFYRHRPDPNIDDLPELVRDAMKRYVELVVKLAEKLAELLSENLGLAKTYLKNAFAEPFVGAKVAMYPKCSDPGLVMGLRGHTDAGGIILLLQDDAVPGLEFLKDGEWVAVPPAQGHRIFVNLGDQVEVVSNGVYKSIRHRVLADGTGSRLSIATFYNPGGDAIISPAAELVYPSRYRFQDYLDYYTKTKFSDKASRFQSMKQTLV</sequence>
<dbReference type="PANTHER" id="PTHR47991">
    <property type="entry name" value="OXOGLUTARATE/IRON-DEPENDENT DIOXYGENASE"/>
    <property type="match status" value="1"/>
</dbReference>
<dbReference type="OrthoDB" id="288590at2759"/>
<dbReference type="FunFam" id="2.60.120.330:FF:000010">
    <property type="entry name" value="1-aminocyclopropane-1-carboxylate oxidase 1"/>
    <property type="match status" value="1"/>
</dbReference>
<keyword evidence="5" id="KW-0847">Vitamin C</keyword>
<evidence type="ECO:0000256" key="4">
    <source>
        <dbReference type="ARBA" id="ARBA00022723"/>
    </source>
</evidence>
<comment type="catalytic activity">
    <reaction evidence="12">
        <text>1-aminocyclopropane-1-carboxylate + L-ascorbate + O2 = ethene + L-dehydroascorbate + hydrogen cyanide + CO2 + 2 H2O</text>
        <dbReference type="Rhea" id="RHEA:23640"/>
        <dbReference type="ChEBI" id="CHEBI:15377"/>
        <dbReference type="ChEBI" id="CHEBI:15379"/>
        <dbReference type="ChEBI" id="CHEBI:16526"/>
        <dbReference type="ChEBI" id="CHEBI:18153"/>
        <dbReference type="ChEBI" id="CHEBI:18407"/>
        <dbReference type="ChEBI" id="CHEBI:38290"/>
        <dbReference type="ChEBI" id="CHEBI:58360"/>
        <dbReference type="ChEBI" id="CHEBI:58539"/>
        <dbReference type="EC" id="1.14.17.4"/>
    </reaction>
</comment>
<keyword evidence="8" id="KW-0292">Fruit ripening</keyword>
<name>A0A9E7KBD9_9LILI</name>
<dbReference type="SUPFAM" id="SSF51197">
    <property type="entry name" value="Clavaminate synthase-like"/>
    <property type="match status" value="1"/>
</dbReference>
<dbReference type="InterPro" id="IPR027443">
    <property type="entry name" value="IPNS-like_sf"/>
</dbReference>
<dbReference type="GO" id="GO:0009815">
    <property type="term" value="F:1-aminocyclopropane-1-carboxylate oxidase activity"/>
    <property type="evidence" value="ECO:0007669"/>
    <property type="project" value="UniProtKB-EC"/>
</dbReference>
<dbReference type="Pfam" id="PF03171">
    <property type="entry name" value="2OG-FeII_Oxy"/>
    <property type="match status" value="1"/>
</dbReference>
<evidence type="ECO:0000256" key="12">
    <source>
        <dbReference type="ARBA" id="ARBA00050579"/>
    </source>
</evidence>
<dbReference type="GO" id="GO:0031418">
    <property type="term" value="F:L-ascorbic acid binding"/>
    <property type="evidence" value="ECO:0007669"/>
    <property type="project" value="UniProtKB-KW"/>
</dbReference>
<evidence type="ECO:0000256" key="10">
    <source>
        <dbReference type="ARBA" id="ARBA00039090"/>
    </source>
</evidence>
<evidence type="ECO:0000259" key="15">
    <source>
        <dbReference type="PROSITE" id="PS51471"/>
    </source>
</evidence>
<evidence type="ECO:0000313" key="16">
    <source>
        <dbReference type="EMBL" id="URE09755.1"/>
    </source>
</evidence>
<dbReference type="GO" id="GO:0009835">
    <property type="term" value="P:fruit ripening"/>
    <property type="evidence" value="ECO:0007669"/>
    <property type="project" value="UniProtKB-KW"/>
</dbReference>
<evidence type="ECO:0000256" key="2">
    <source>
        <dbReference type="ARBA" id="ARBA00008056"/>
    </source>
</evidence>
<evidence type="ECO:0000256" key="5">
    <source>
        <dbReference type="ARBA" id="ARBA00022896"/>
    </source>
</evidence>
<evidence type="ECO:0000256" key="11">
    <source>
        <dbReference type="ARBA" id="ARBA00041616"/>
    </source>
</evidence>
<keyword evidence="4 14" id="KW-0479">Metal-binding</keyword>
<comment type="similarity">
    <text evidence="2 14">Belongs to the iron/ascorbate-dependent oxidoreductase family.</text>
</comment>
<dbReference type="EC" id="1.14.17.4" evidence="10"/>
<evidence type="ECO:0000313" key="17">
    <source>
        <dbReference type="Proteomes" id="UP001055439"/>
    </source>
</evidence>
<dbReference type="PROSITE" id="PS51471">
    <property type="entry name" value="FE2OG_OXY"/>
    <property type="match status" value="1"/>
</dbReference>
<gene>
    <name evidence="16" type="ORF">MUK42_03886</name>
</gene>
<evidence type="ECO:0000256" key="1">
    <source>
        <dbReference type="ARBA" id="ARBA00001962"/>
    </source>
</evidence>
<proteinExistence type="inferred from homology"/>
<dbReference type="InterPro" id="IPR026992">
    <property type="entry name" value="DIOX_N"/>
</dbReference>
<evidence type="ECO:0000256" key="7">
    <source>
        <dbReference type="ARBA" id="ARBA00023004"/>
    </source>
</evidence>
<dbReference type="InterPro" id="IPR005123">
    <property type="entry name" value="Oxoglu/Fe-dep_dioxygenase_dom"/>
</dbReference>
<evidence type="ECO:0000256" key="13">
    <source>
        <dbReference type="ARBA" id="ARBA00069667"/>
    </source>
</evidence>
<evidence type="ECO:0000256" key="14">
    <source>
        <dbReference type="RuleBase" id="RU003682"/>
    </source>
</evidence>
<dbReference type="Pfam" id="PF14226">
    <property type="entry name" value="DIOX_N"/>
    <property type="match status" value="1"/>
</dbReference>
<keyword evidence="3" id="KW-0266">Ethylene biosynthesis</keyword>
<dbReference type="InterPro" id="IPR050295">
    <property type="entry name" value="Plant_2OG-oxidoreductases"/>
</dbReference>
<dbReference type="Proteomes" id="UP001055439">
    <property type="component" value="Chromosome 6"/>
</dbReference>
<dbReference type="AlphaFoldDB" id="A0A9E7KBD9"/>
<dbReference type="GO" id="GO:0046872">
    <property type="term" value="F:metal ion binding"/>
    <property type="evidence" value="ECO:0007669"/>
    <property type="project" value="UniProtKB-KW"/>
</dbReference>
<keyword evidence="17" id="KW-1185">Reference proteome</keyword>
<evidence type="ECO:0000256" key="9">
    <source>
        <dbReference type="ARBA" id="ARBA00037892"/>
    </source>
</evidence>
<accession>A0A9E7KBD9</accession>
<protein>
    <recommendedName>
        <fullName evidence="13">1-aminocyclopropane-1-carboxylate oxidase</fullName>
        <ecNumber evidence="10">1.14.17.4</ecNumber>
    </recommendedName>
    <alternativeName>
        <fullName evidence="11">Ethylene-forming enzyme</fullName>
    </alternativeName>
</protein>
<dbReference type="InterPro" id="IPR044861">
    <property type="entry name" value="IPNS-like_FE2OG_OXY"/>
</dbReference>
<evidence type="ECO:0000256" key="8">
    <source>
        <dbReference type="ARBA" id="ARBA00033478"/>
    </source>
</evidence>
<organism evidence="16 17">
    <name type="scientific">Musa troglodytarum</name>
    <name type="common">fe'i banana</name>
    <dbReference type="NCBI Taxonomy" id="320322"/>
    <lineage>
        <taxon>Eukaryota</taxon>
        <taxon>Viridiplantae</taxon>
        <taxon>Streptophyta</taxon>
        <taxon>Embryophyta</taxon>
        <taxon>Tracheophyta</taxon>
        <taxon>Spermatophyta</taxon>
        <taxon>Magnoliopsida</taxon>
        <taxon>Liliopsida</taxon>
        <taxon>Zingiberales</taxon>
        <taxon>Musaceae</taxon>
        <taxon>Musa</taxon>
    </lineage>
</organism>
<comment type="pathway">
    <text evidence="9">Alkene biosynthesis; ethylene biosynthesis via S-adenosyl-L-methionine; ethylene from S-adenosyl-L-methionine: step 2/2.</text>
</comment>
<evidence type="ECO:0000256" key="6">
    <source>
        <dbReference type="ARBA" id="ARBA00023002"/>
    </source>
</evidence>
<keyword evidence="6 14" id="KW-0560">Oxidoreductase</keyword>
<dbReference type="Gene3D" id="2.60.120.330">
    <property type="entry name" value="B-lactam Antibiotic, Isopenicillin N Synthase, Chain"/>
    <property type="match status" value="1"/>
</dbReference>
<feature type="domain" description="Fe2OG dioxygenase" evidence="15">
    <location>
        <begin position="163"/>
        <end position="264"/>
    </location>
</feature>